<dbReference type="EMBL" id="BLAF01000030">
    <property type="protein sequence ID" value="GES22358.1"/>
    <property type="molecule type" value="Genomic_DNA"/>
</dbReference>
<evidence type="ECO:0000313" key="2">
    <source>
        <dbReference type="EMBL" id="GES22358.1"/>
    </source>
</evidence>
<gene>
    <name evidence="2" type="ORF">Aple_052550</name>
</gene>
<keyword evidence="1" id="KW-0812">Transmembrane</keyword>
<accession>A0A5M3XVC6</accession>
<keyword evidence="3" id="KW-1185">Reference proteome</keyword>
<reference evidence="2 3" key="1">
    <citation type="submission" date="2019-10" db="EMBL/GenBank/DDBJ databases">
        <title>Whole genome shotgun sequence of Acrocarpospora pleiomorpha NBRC 16267.</title>
        <authorList>
            <person name="Ichikawa N."/>
            <person name="Kimura A."/>
            <person name="Kitahashi Y."/>
            <person name="Komaki H."/>
            <person name="Oguchi A."/>
        </authorList>
    </citation>
    <scope>NUCLEOTIDE SEQUENCE [LARGE SCALE GENOMIC DNA]</scope>
    <source>
        <strain evidence="2 3">NBRC 16267</strain>
    </source>
</reference>
<proteinExistence type="predicted"/>
<comment type="caution">
    <text evidence="2">The sequence shown here is derived from an EMBL/GenBank/DDBJ whole genome shotgun (WGS) entry which is preliminary data.</text>
</comment>
<dbReference type="Proteomes" id="UP000377595">
    <property type="component" value="Unassembled WGS sequence"/>
</dbReference>
<keyword evidence="1" id="KW-1133">Transmembrane helix</keyword>
<evidence type="ECO:0000313" key="3">
    <source>
        <dbReference type="Proteomes" id="UP000377595"/>
    </source>
</evidence>
<organism evidence="2 3">
    <name type="scientific">Acrocarpospora pleiomorpha</name>
    <dbReference type="NCBI Taxonomy" id="90975"/>
    <lineage>
        <taxon>Bacteria</taxon>
        <taxon>Bacillati</taxon>
        <taxon>Actinomycetota</taxon>
        <taxon>Actinomycetes</taxon>
        <taxon>Streptosporangiales</taxon>
        <taxon>Streptosporangiaceae</taxon>
        <taxon>Acrocarpospora</taxon>
    </lineage>
</organism>
<name>A0A5M3XVC6_9ACTN</name>
<sequence length="73" mass="7676">MIEKSITLLPLGGKNESTNVGLPENSVAALAGVAVMATPLAIIAAPLTPAMRFRRPFLMDSPNLGNFEGKVRV</sequence>
<evidence type="ECO:0000256" key="1">
    <source>
        <dbReference type="SAM" id="Phobius"/>
    </source>
</evidence>
<protein>
    <submittedName>
        <fullName evidence="2">Uncharacterized protein</fullName>
    </submittedName>
</protein>
<dbReference type="AlphaFoldDB" id="A0A5M3XVC6"/>
<keyword evidence="1" id="KW-0472">Membrane</keyword>
<feature type="transmembrane region" description="Helical" evidence="1">
    <location>
        <begin position="27"/>
        <end position="47"/>
    </location>
</feature>